<accession>A0A1E7MVZ7</accession>
<dbReference type="EMBL" id="JPRF03000087">
    <property type="protein sequence ID" value="OEV32605.1"/>
    <property type="molecule type" value="Genomic_DNA"/>
</dbReference>
<reference evidence="11" key="1">
    <citation type="journal article" date="2014" name="Int. J. Syst. Evol. Microbiol.">
        <title>Complete genome sequence of Corynebacterium casei LMG S-19264T (=DSM 44701T), isolated from a smear-ripened cheese.</title>
        <authorList>
            <consortium name="US DOE Joint Genome Institute (JGI-PGF)"/>
            <person name="Walter F."/>
            <person name="Albersmeier A."/>
            <person name="Kalinowski J."/>
            <person name="Ruckert C."/>
        </authorList>
    </citation>
    <scope>NUCLEOTIDE SEQUENCE</scope>
    <source>
        <strain evidence="11">JCM 4434</strain>
    </source>
</reference>
<comment type="catalytic activity">
    <reaction evidence="1">
        <text>ATP + protein L-histidine = ADP + protein N-phospho-L-histidine.</text>
        <dbReference type="EC" id="2.7.13.3"/>
    </reaction>
</comment>
<keyword evidence="9" id="KW-0472">Membrane</keyword>
<keyword evidence="9" id="KW-1133">Transmembrane helix</keyword>
<name>A0A1E7MVZ7_KITAU</name>
<dbReference type="PANTHER" id="PTHR24421:SF10">
    <property type="entry name" value="NITRATE_NITRITE SENSOR PROTEIN NARQ"/>
    <property type="match status" value="1"/>
</dbReference>
<dbReference type="Proteomes" id="UP000037395">
    <property type="component" value="Unassembled WGS sequence"/>
</dbReference>
<dbReference type="InterPro" id="IPR036890">
    <property type="entry name" value="HATPase_C_sf"/>
</dbReference>
<reference evidence="12" key="4">
    <citation type="submission" date="2016-08" db="EMBL/GenBank/DDBJ databases">
        <title>Sequencing, Assembly and Comparative Genomics of S. aureofaciens ATCC 10762.</title>
        <authorList>
            <person name="Gradnigo J.S."/>
            <person name="Johnson N."/>
            <person name="Somerville G.A."/>
        </authorList>
    </citation>
    <scope>NUCLEOTIDE SEQUENCE [LARGE SCALE GENOMIC DNA]</scope>
    <source>
        <strain evidence="12">ATCC 10762</strain>
    </source>
</reference>
<keyword evidence="8" id="KW-0902">Two-component regulatory system</keyword>
<dbReference type="InterPro" id="IPR025828">
    <property type="entry name" value="Put_sensor_dom"/>
</dbReference>
<dbReference type="SMART" id="SM00387">
    <property type="entry name" value="HATPase_c"/>
    <property type="match status" value="1"/>
</dbReference>
<evidence type="ECO:0000256" key="9">
    <source>
        <dbReference type="SAM" id="Phobius"/>
    </source>
</evidence>
<evidence type="ECO:0000256" key="4">
    <source>
        <dbReference type="ARBA" id="ARBA00022679"/>
    </source>
</evidence>
<keyword evidence="13" id="KW-1185">Reference proteome</keyword>
<evidence type="ECO:0000256" key="8">
    <source>
        <dbReference type="ARBA" id="ARBA00023012"/>
    </source>
</evidence>
<dbReference type="OrthoDB" id="5242012at2"/>
<keyword evidence="9" id="KW-0812">Transmembrane</keyword>
<dbReference type="GO" id="GO:0016020">
    <property type="term" value="C:membrane"/>
    <property type="evidence" value="ECO:0007669"/>
    <property type="project" value="InterPro"/>
</dbReference>
<dbReference type="GO" id="GO:0005524">
    <property type="term" value="F:ATP binding"/>
    <property type="evidence" value="ECO:0007669"/>
    <property type="project" value="UniProtKB-KW"/>
</dbReference>
<dbReference type="InterPro" id="IPR050482">
    <property type="entry name" value="Sensor_HK_TwoCompSys"/>
</dbReference>
<dbReference type="Gene3D" id="1.20.5.1930">
    <property type="match status" value="1"/>
</dbReference>
<keyword evidence="7" id="KW-0067">ATP-binding</keyword>
<feature type="transmembrane region" description="Helical" evidence="9">
    <location>
        <begin position="21"/>
        <end position="44"/>
    </location>
</feature>
<dbReference type="EC" id="2.7.13.3" evidence="2"/>
<dbReference type="CDD" id="cd16917">
    <property type="entry name" value="HATPase_UhpB-NarQ-NarX-like"/>
    <property type="match status" value="1"/>
</dbReference>
<dbReference type="InterPro" id="IPR011712">
    <property type="entry name" value="Sig_transdc_His_kin_sub3_dim/P"/>
</dbReference>
<evidence type="ECO:0000256" key="7">
    <source>
        <dbReference type="ARBA" id="ARBA00022840"/>
    </source>
</evidence>
<dbReference type="Gene3D" id="3.30.565.10">
    <property type="entry name" value="Histidine kinase-like ATPase, C-terminal domain"/>
    <property type="match status" value="1"/>
</dbReference>
<protein>
    <recommendedName>
        <fullName evidence="2">histidine kinase</fullName>
        <ecNumber evidence="2">2.7.13.3</ecNumber>
    </recommendedName>
</protein>
<dbReference type="GeneID" id="97486520"/>
<organism evidence="12 13">
    <name type="scientific">Kitasatospora aureofaciens</name>
    <name type="common">Streptomyces aureofaciens</name>
    <dbReference type="NCBI Taxonomy" id="1894"/>
    <lineage>
        <taxon>Bacteria</taxon>
        <taxon>Bacillati</taxon>
        <taxon>Actinomycetota</taxon>
        <taxon>Actinomycetes</taxon>
        <taxon>Kitasatosporales</taxon>
        <taxon>Streptomycetaceae</taxon>
        <taxon>Kitasatospora</taxon>
    </lineage>
</organism>
<evidence type="ECO:0000256" key="2">
    <source>
        <dbReference type="ARBA" id="ARBA00012438"/>
    </source>
</evidence>
<dbReference type="PANTHER" id="PTHR24421">
    <property type="entry name" value="NITRATE/NITRITE SENSOR PROTEIN NARX-RELATED"/>
    <property type="match status" value="1"/>
</dbReference>
<gene>
    <name evidence="11" type="ORF">GCM10010502_34550</name>
    <name evidence="12" type="ORF">HS99_0015120</name>
</gene>
<dbReference type="SUPFAM" id="SSF55874">
    <property type="entry name" value="ATPase domain of HSP90 chaperone/DNA topoisomerase II/histidine kinase"/>
    <property type="match status" value="1"/>
</dbReference>
<feature type="domain" description="Histidine kinase/HSP90-like ATPase" evidence="10">
    <location>
        <begin position="339"/>
        <end position="430"/>
    </location>
</feature>
<sequence length="430" mass="46641">MDGVPQRPRRGLTPATTQQEFLRRFVLALRYLLEVGGTAVVAFLGFYALLAVFVLSLVGPGLSLLPLSLARLRRVADAHRRRAGQWLDCEIPSSYREAEGRVLVRAQAMLTDKATYTDLLWLLLHAVLGTLGAALAIGLCVGSASWLTIPLWWQVVPKPAQFLVWNIDSWGSALGACFAGLAYGALAGWLLPWCAQLHALMTRALLKPRKRRTSLAKRVEELTITRAEALEAHAAELRRIERDLHDGAQAGLVSVSLRLALMKRVLHDNPEKLPEMIDQARDLADQAVQSLRVAVRSIYPPVLADHGLAEATRSLVAACQIPTKLDLEYESRSSRAPAAVEAAAYYVISEALTNVAKHSGAECSQVQLRTTESRIHISVWDDGQGGAATTGSGSGIRGIKRRVAAFDGVTELHSPPGGPTVLRVELPCGS</sequence>
<keyword evidence="5" id="KW-0547">Nucleotide-binding</keyword>
<evidence type="ECO:0000256" key="5">
    <source>
        <dbReference type="ARBA" id="ARBA00022741"/>
    </source>
</evidence>
<dbReference type="Pfam" id="PF07730">
    <property type="entry name" value="HisKA_3"/>
    <property type="match status" value="1"/>
</dbReference>
<dbReference type="GO" id="GO:0046983">
    <property type="term" value="F:protein dimerization activity"/>
    <property type="evidence" value="ECO:0007669"/>
    <property type="project" value="InterPro"/>
</dbReference>
<keyword evidence="4" id="KW-0808">Transferase</keyword>
<evidence type="ECO:0000256" key="6">
    <source>
        <dbReference type="ARBA" id="ARBA00022777"/>
    </source>
</evidence>
<comment type="caution">
    <text evidence="12">The sequence shown here is derived from an EMBL/GenBank/DDBJ whole genome shotgun (WGS) entry which is preliminary data.</text>
</comment>
<dbReference type="Pfam" id="PF02518">
    <property type="entry name" value="HATPase_c"/>
    <property type="match status" value="1"/>
</dbReference>
<feature type="transmembrane region" description="Helical" evidence="9">
    <location>
        <begin position="169"/>
        <end position="191"/>
    </location>
</feature>
<feature type="transmembrane region" description="Helical" evidence="9">
    <location>
        <begin position="50"/>
        <end position="72"/>
    </location>
</feature>
<keyword evidence="6 12" id="KW-0418">Kinase</keyword>
<evidence type="ECO:0000313" key="12">
    <source>
        <dbReference type="EMBL" id="OEV32605.1"/>
    </source>
</evidence>
<reference evidence="12 13" key="2">
    <citation type="submission" date="2014-07" db="EMBL/GenBank/DDBJ databases">
        <authorList>
            <person name="Zhang J.E."/>
            <person name="Yang H."/>
            <person name="Guo J."/>
            <person name="Deng Z."/>
            <person name="Luo H."/>
            <person name="Luo M."/>
            <person name="Zhao B."/>
        </authorList>
    </citation>
    <scope>NUCLEOTIDE SEQUENCE [LARGE SCALE GENOMIC DNA]</scope>
    <source>
        <strain evidence="12">ATCC 10762</strain>
        <strain evidence="13">ATCC 10762 / DSM 40127 / CCM 3239 / JCM 4008 / LMG 5968 / NBRC 12843 / NCIMB 8234 / A-377</strain>
    </source>
</reference>
<accession>A0A8H9HUQ0</accession>
<dbReference type="GO" id="GO:0000155">
    <property type="term" value="F:phosphorelay sensor kinase activity"/>
    <property type="evidence" value="ECO:0007669"/>
    <property type="project" value="InterPro"/>
</dbReference>
<dbReference type="InterPro" id="IPR003594">
    <property type="entry name" value="HATPase_dom"/>
</dbReference>
<dbReference type="KEGG" id="kau:B6264_04960"/>
<dbReference type="AlphaFoldDB" id="A0A1E7MVZ7"/>
<evidence type="ECO:0000313" key="11">
    <source>
        <dbReference type="EMBL" id="GGU79767.1"/>
    </source>
</evidence>
<proteinExistence type="predicted"/>
<dbReference type="Pfam" id="PF13796">
    <property type="entry name" value="Sensor"/>
    <property type="match status" value="1"/>
</dbReference>
<reference evidence="11" key="5">
    <citation type="submission" date="2020-09" db="EMBL/GenBank/DDBJ databases">
        <authorList>
            <person name="Sun Q."/>
            <person name="Ohkuma M."/>
        </authorList>
    </citation>
    <scope>NUCLEOTIDE SEQUENCE</scope>
    <source>
        <strain evidence="11">JCM 4434</strain>
    </source>
</reference>
<evidence type="ECO:0000256" key="1">
    <source>
        <dbReference type="ARBA" id="ARBA00000085"/>
    </source>
</evidence>
<evidence type="ECO:0000259" key="10">
    <source>
        <dbReference type="SMART" id="SM00387"/>
    </source>
</evidence>
<feature type="transmembrane region" description="Helical" evidence="9">
    <location>
        <begin position="119"/>
        <end position="149"/>
    </location>
</feature>
<keyword evidence="3" id="KW-0597">Phosphoprotein</keyword>
<dbReference type="EMBL" id="BMUB01000007">
    <property type="protein sequence ID" value="GGU79767.1"/>
    <property type="molecule type" value="Genomic_DNA"/>
</dbReference>
<evidence type="ECO:0000313" key="13">
    <source>
        <dbReference type="Proteomes" id="UP000037395"/>
    </source>
</evidence>
<dbReference type="RefSeq" id="WP_030287915.1">
    <property type="nucleotide sequence ID" value="NZ_BMUB01000007.1"/>
</dbReference>
<evidence type="ECO:0000256" key="3">
    <source>
        <dbReference type="ARBA" id="ARBA00022553"/>
    </source>
</evidence>
<dbReference type="Proteomes" id="UP000610124">
    <property type="component" value="Unassembled WGS sequence"/>
</dbReference>
<reference evidence="13" key="3">
    <citation type="submission" date="2016-08" db="EMBL/GenBank/DDBJ databases">
        <title>Sequencing, assembly and comparative genomics of S. aureofaciens ATCC 10762.</title>
        <authorList>
            <person name="Gradnigo J.S."/>
            <person name="Johnson N."/>
            <person name="Somerville G.A."/>
        </authorList>
    </citation>
    <scope>NUCLEOTIDE SEQUENCE [LARGE SCALE GENOMIC DNA]</scope>
    <source>
        <strain evidence="13">ATCC 10762 / DSM 40127 / CCM 3239 / JCM 4008 / LMG 5968 / NBRC 12843 / NCIMB 8234 / A-377</strain>
    </source>
</reference>